<proteinExistence type="predicted"/>
<keyword evidence="2" id="KW-1185">Reference proteome</keyword>
<name>A0ABP0FND9_CLALP</name>
<dbReference type="EMBL" id="CAWYQH010000079">
    <property type="protein sequence ID" value="CAK8681155.1"/>
    <property type="molecule type" value="Genomic_DNA"/>
</dbReference>
<dbReference type="Proteomes" id="UP001642483">
    <property type="component" value="Unassembled WGS sequence"/>
</dbReference>
<gene>
    <name evidence="1" type="ORF">CVLEPA_LOCUS11388</name>
</gene>
<evidence type="ECO:0000313" key="2">
    <source>
        <dbReference type="Proteomes" id="UP001642483"/>
    </source>
</evidence>
<protein>
    <submittedName>
        <fullName evidence="1">Uncharacterized protein</fullName>
    </submittedName>
</protein>
<accession>A0ABP0FND9</accession>
<organism evidence="1 2">
    <name type="scientific">Clavelina lepadiformis</name>
    <name type="common">Light-bulb sea squirt</name>
    <name type="synonym">Ascidia lepadiformis</name>
    <dbReference type="NCBI Taxonomy" id="159417"/>
    <lineage>
        <taxon>Eukaryota</taxon>
        <taxon>Metazoa</taxon>
        <taxon>Chordata</taxon>
        <taxon>Tunicata</taxon>
        <taxon>Ascidiacea</taxon>
        <taxon>Aplousobranchia</taxon>
        <taxon>Clavelinidae</taxon>
        <taxon>Clavelina</taxon>
    </lineage>
</organism>
<sequence length="59" mass="6249">MGADLLFSFSPLYNDEQFGLGMTTTPKVNVSSSNVCTKKAITKQENADNAASTAASIFD</sequence>
<evidence type="ECO:0000313" key="1">
    <source>
        <dbReference type="EMBL" id="CAK8681155.1"/>
    </source>
</evidence>
<comment type="caution">
    <text evidence="1">The sequence shown here is derived from an EMBL/GenBank/DDBJ whole genome shotgun (WGS) entry which is preliminary data.</text>
</comment>
<reference evidence="1 2" key="1">
    <citation type="submission" date="2024-02" db="EMBL/GenBank/DDBJ databases">
        <authorList>
            <person name="Daric V."/>
            <person name="Darras S."/>
        </authorList>
    </citation>
    <scope>NUCLEOTIDE SEQUENCE [LARGE SCALE GENOMIC DNA]</scope>
</reference>